<reference evidence="1" key="1">
    <citation type="submission" date="2022-04" db="EMBL/GenBank/DDBJ databases">
        <title>Diverse halophilic archaea isolated from saline environments.</title>
        <authorList>
            <person name="Cui H.-L."/>
        </authorList>
    </citation>
    <scope>NUCLEOTIDE SEQUENCE</scope>
    <source>
        <strain evidence="1">XZYJT40</strain>
    </source>
</reference>
<evidence type="ECO:0000313" key="2">
    <source>
        <dbReference type="Proteomes" id="UP000830434"/>
    </source>
</evidence>
<dbReference type="Gene3D" id="1.10.238.80">
    <property type="entry name" value="MTH865-like"/>
    <property type="match status" value="1"/>
</dbReference>
<dbReference type="SUPFAM" id="SSF69025">
    <property type="entry name" value="Hypothetical protein MTH865"/>
    <property type="match status" value="1"/>
</dbReference>
<dbReference type="Pfam" id="PF07747">
    <property type="entry name" value="MTH865"/>
    <property type="match status" value="1"/>
</dbReference>
<name>A0A8U0IH41_9EURY</name>
<sequence>MVDEETEAELREQFTDAFEGADYPVSNPMDLVPALPNGPGTRFEAGDVSFTAMELSTKMSDTQDFPYDDVDSLVDDLVEGLKQKDMI</sequence>
<evidence type="ECO:0000313" key="1">
    <source>
        <dbReference type="EMBL" id="UPV99561.1"/>
    </source>
</evidence>
<dbReference type="Proteomes" id="UP000830434">
    <property type="component" value="Chromosome"/>
</dbReference>
<dbReference type="InterPro" id="IPR036825">
    <property type="entry name" value="MTH865-like_sf"/>
</dbReference>
<dbReference type="KEGG" id="haxz:M0R88_13670"/>
<dbReference type="EMBL" id="CP096658">
    <property type="protein sequence ID" value="UPV99561.1"/>
    <property type="molecule type" value="Genomic_DNA"/>
</dbReference>
<organism evidence="1 2">
    <name type="scientific">Halorussus gelatinilyticus</name>
    <dbReference type="NCBI Taxonomy" id="2937524"/>
    <lineage>
        <taxon>Archaea</taxon>
        <taxon>Methanobacteriati</taxon>
        <taxon>Methanobacteriota</taxon>
        <taxon>Stenosarchaea group</taxon>
        <taxon>Halobacteria</taxon>
        <taxon>Halobacteriales</taxon>
        <taxon>Haladaptataceae</taxon>
        <taxon>Halorussus</taxon>
    </lineage>
</organism>
<accession>A0A8U0IH41</accession>
<gene>
    <name evidence="1" type="ORF">M0R88_13670</name>
</gene>
<dbReference type="RefSeq" id="WP_248654053.1">
    <property type="nucleotide sequence ID" value="NZ_CP096658.1"/>
</dbReference>
<dbReference type="AlphaFoldDB" id="A0A8U0IH41"/>
<proteinExistence type="predicted"/>
<dbReference type="GeneID" id="72190923"/>
<keyword evidence="2" id="KW-1185">Reference proteome</keyword>
<dbReference type="InterPro" id="IPR024093">
    <property type="entry name" value="Uncharacterised_MTH865"/>
</dbReference>
<protein>
    <submittedName>
        <fullName evidence="1">MTH865 family protein</fullName>
    </submittedName>
</protein>